<dbReference type="AlphaFoldDB" id="A0AAW4FYU2"/>
<evidence type="ECO:0000313" key="1">
    <source>
        <dbReference type="EMBL" id="MBM7276131.1"/>
    </source>
</evidence>
<organism evidence="1 2">
    <name type="scientific">Gordonia rubripertincta</name>
    <name type="common">Rhodococcus corallinus</name>
    <dbReference type="NCBI Taxonomy" id="36822"/>
    <lineage>
        <taxon>Bacteria</taxon>
        <taxon>Bacillati</taxon>
        <taxon>Actinomycetota</taxon>
        <taxon>Actinomycetes</taxon>
        <taxon>Mycobacteriales</taxon>
        <taxon>Gordoniaceae</taxon>
        <taxon>Gordonia</taxon>
    </lineage>
</organism>
<name>A0AAW4FYU2_GORRU</name>
<sequence>MKRKVPMLGGIGSRSDQYLLTLSMLAWATPWASSLGSLASGLRYFYACVTSHMPRGSKICHNSSGTATHPMLTQYAITLAPFIDDC</sequence>
<protein>
    <recommendedName>
        <fullName evidence="3">Secreted protein</fullName>
    </recommendedName>
</protein>
<comment type="caution">
    <text evidence="1">The sequence shown here is derived from an EMBL/GenBank/DDBJ whole genome shotgun (WGS) entry which is preliminary data.</text>
</comment>
<gene>
    <name evidence="1" type="ORF">JTZ10_00005</name>
</gene>
<dbReference type="EMBL" id="JAFFGU010000001">
    <property type="protein sequence ID" value="MBM7276131.1"/>
    <property type="molecule type" value="Genomic_DNA"/>
</dbReference>
<evidence type="ECO:0000313" key="2">
    <source>
        <dbReference type="Proteomes" id="UP001195196"/>
    </source>
</evidence>
<proteinExistence type="predicted"/>
<dbReference type="Proteomes" id="UP001195196">
    <property type="component" value="Unassembled WGS sequence"/>
</dbReference>
<reference evidence="1" key="1">
    <citation type="submission" date="2021-02" db="EMBL/GenBank/DDBJ databases">
        <title>Taxonomy, biology and ecology of Rhodococcus bacteria occurring in California pistachio and other woody hosts as revealed by genome sequence analyses.</title>
        <authorList>
            <person name="Riely B."/>
            <person name="Gai Y."/>
        </authorList>
    </citation>
    <scope>NUCLEOTIDE SEQUENCE</scope>
    <source>
        <strain evidence="1">BP-295</strain>
    </source>
</reference>
<dbReference type="RefSeq" id="WP_204717090.1">
    <property type="nucleotide sequence ID" value="NZ_JAFFGU010000001.1"/>
</dbReference>
<accession>A0AAW4FYU2</accession>
<evidence type="ECO:0008006" key="3">
    <source>
        <dbReference type="Google" id="ProtNLM"/>
    </source>
</evidence>